<evidence type="ECO:0000259" key="1">
    <source>
        <dbReference type="Pfam" id="PF19493"/>
    </source>
</evidence>
<sequence>MRSCVRIPLEDGGTILFEAAPVISEGPVKAGRVSEVIQDLPSSLRSVLAPVREASRAVLEQLRQAGPDEIEVEFGVDLATQAGAVITKSEASCHLKVTLRWASGDADQVTG</sequence>
<dbReference type="NCBIfam" id="NF041216">
    <property type="entry name" value="CU044_2847_fam"/>
    <property type="match status" value="1"/>
</dbReference>
<accession>A0A9W6I0G3</accession>
<keyword evidence="3" id="KW-1185">Reference proteome</keyword>
<reference evidence="2" key="2">
    <citation type="submission" date="2023-01" db="EMBL/GenBank/DDBJ databases">
        <authorList>
            <person name="Sun Q."/>
            <person name="Evtushenko L."/>
        </authorList>
    </citation>
    <scope>NUCLEOTIDE SEQUENCE</scope>
    <source>
        <strain evidence="2">VKM Ac-2007</strain>
    </source>
</reference>
<dbReference type="InterPro" id="IPR045794">
    <property type="entry name" value="Trypco1"/>
</dbReference>
<organism evidence="2 3">
    <name type="scientific">Streptosporangium carneum</name>
    <dbReference type="NCBI Taxonomy" id="47481"/>
    <lineage>
        <taxon>Bacteria</taxon>
        <taxon>Bacillati</taxon>
        <taxon>Actinomycetota</taxon>
        <taxon>Actinomycetes</taxon>
        <taxon>Streptosporangiales</taxon>
        <taxon>Streptosporangiaceae</taxon>
        <taxon>Streptosporangium</taxon>
    </lineage>
</organism>
<evidence type="ECO:0000313" key="2">
    <source>
        <dbReference type="EMBL" id="GLK09737.1"/>
    </source>
</evidence>
<dbReference type="EMBL" id="BSEV01000006">
    <property type="protein sequence ID" value="GLK09737.1"/>
    <property type="molecule type" value="Genomic_DNA"/>
</dbReference>
<evidence type="ECO:0000313" key="3">
    <source>
        <dbReference type="Proteomes" id="UP001143474"/>
    </source>
</evidence>
<dbReference type="Pfam" id="PF19493">
    <property type="entry name" value="Trypco1"/>
    <property type="match status" value="1"/>
</dbReference>
<proteinExistence type="predicted"/>
<reference evidence="2" key="1">
    <citation type="journal article" date="2014" name="Int. J. Syst. Evol. Microbiol.">
        <title>Complete genome sequence of Corynebacterium casei LMG S-19264T (=DSM 44701T), isolated from a smear-ripened cheese.</title>
        <authorList>
            <consortium name="US DOE Joint Genome Institute (JGI-PGF)"/>
            <person name="Walter F."/>
            <person name="Albersmeier A."/>
            <person name="Kalinowski J."/>
            <person name="Ruckert C."/>
        </authorList>
    </citation>
    <scope>NUCLEOTIDE SEQUENCE</scope>
    <source>
        <strain evidence="2">VKM Ac-2007</strain>
    </source>
</reference>
<dbReference type="Proteomes" id="UP001143474">
    <property type="component" value="Unassembled WGS sequence"/>
</dbReference>
<dbReference type="AlphaFoldDB" id="A0A9W6I0G3"/>
<comment type="caution">
    <text evidence="2">The sequence shown here is derived from an EMBL/GenBank/DDBJ whole genome shotgun (WGS) entry which is preliminary data.</text>
</comment>
<feature type="domain" description="Trypsin-co-occurring" evidence="1">
    <location>
        <begin position="7"/>
        <end position="102"/>
    </location>
</feature>
<name>A0A9W6I0G3_9ACTN</name>
<gene>
    <name evidence="2" type="ORF">GCM10017600_31430</name>
</gene>
<protein>
    <recommendedName>
        <fullName evidence="1">Trypsin-co-occurring domain-containing protein</fullName>
    </recommendedName>
</protein>